<dbReference type="PANTHER" id="PTHR36520:SF2">
    <property type="entry name" value="CONSERVED SECRETED PROTEIN"/>
    <property type="match status" value="1"/>
</dbReference>
<organism evidence="1 2">
    <name type="scientific">Strongyloides stercoralis</name>
    <name type="common">Threadworm</name>
    <dbReference type="NCBI Taxonomy" id="6248"/>
    <lineage>
        <taxon>Eukaryota</taxon>
        <taxon>Metazoa</taxon>
        <taxon>Ecdysozoa</taxon>
        <taxon>Nematoda</taxon>
        <taxon>Chromadorea</taxon>
        <taxon>Rhabditida</taxon>
        <taxon>Tylenchina</taxon>
        <taxon>Panagrolaimomorpha</taxon>
        <taxon>Strongyloidoidea</taxon>
        <taxon>Strongyloididae</taxon>
        <taxon>Strongyloides</taxon>
    </lineage>
</organism>
<protein>
    <submittedName>
        <fullName evidence="2">Uncharacterized protein</fullName>
    </submittedName>
</protein>
<evidence type="ECO:0000313" key="2">
    <source>
        <dbReference type="WBParaSite" id="TCONS_00000990.p1"/>
    </source>
</evidence>
<dbReference type="PANTHER" id="PTHR36520">
    <property type="entry name" value="PROTEIN CBG13000-RELATED"/>
    <property type="match status" value="1"/>
</dbReference>
<evidence type="ECO:0000313" key="1">
    <source>
        <dbReference type="Proteomes" id="UP000035681"/>
    </source>
</evidence>
<accession>A0AAF5CTY9</accession>
<proteinExistence type="predicted"/>
<reference evidence="2" key="1">
    <citation type="submission" date="2024-02" db="UniProtKB">
        <authorList>
            <consortium name="WormBaseParasite"/>
        </authorList>
    </citation>
    <scope>IDENTIFICATION</scope>
</reference>
<keyword evidence="1" id="KW-1185">Reference proteome</keyword>
<dbReference type="Proteomes" id="UP000035681">
    <property type="component" value="Unplaced"/>
</dbReference>
<sequence>MVEGSRNKTKRKELIRSNKYYLIIFLLKFMLSQRINSQNNNEDDISDEDEINMIRLNKDTDKYYNYLYKKMVQHGVKTNKEIPLQDQMGLNPPIQSNVEIPGPIEALPGRSYANDYMPLFPFSSQYTGGFDYDPLEGRNFGGDFSVSVPSWGIMNMQGHITKRWRDTVGTFGYVGHPVNMLGFDKNDYLKLINNPSLLHNRDIQPLIGLGKVPKSYVPISCRAPLCNPYTSTFGVGVDVDGGGVDGINGDFQVDVPVSKNVAYKLPLEGSLYYALDNVTVTYGQHISPIDPHKLLFINENLHSKVKRDINYNSYSKILKEYFVTSFVPEYIEIPIVYKLYPFTKPIYISSIKKRIFPTINSKFFEIFNDLQKKKYKIMYEYN</sequence>
<dbReference type="WBParaSite" id="TCONS_00000990.p1">
    <property type="protein sequence ID" value="TCONS_00000990.p1"/>
    <property type="gene ID" value="XLOC_000937"/>
</dbReference>
<name>A0AAF5CTY9_STRER</name>
<dbReference type="AlphaFoldDB" id="A0AAF5CTY9"/>